<proteinExistence type="predicted"/>
<accession>A0A833QW64</accession>
<gene>
    <name evidence="1" type="ORF">FCM35_KLT09188</name>
</gene>
<dbReference type="EMBL" id="SWLB01000019">
    <property type="protein sequence ID" value="KAF3326108.1"/>
    <property type="molecule type" value="Genomic_DNA"/>
</dbReference>
<reference evidence="1" key="1">
    <citation type="submission" date="2020-01" db="EMBL/GenBank/DDBJ databases">
        <title>Genome sequence of Kobresia littledalei, the first chromosome-level genome in the family Cyperaceae.</title>
        <authorList>
            <person name="Qu G."/>
        </authorList>
    </citation>
    <scope>NUCLEOTIDE SEQUENCE</scope>
    <source>
        <strain evidence="1">C.B.Clarke</strain>
        <tissue evidence="1">Leaf</tissue>
    </source>
</reference>
<dbReference type="OrthoDB" id="549353at2759"/>
<keyword evidence="2" id="KW-1185">Reference proteome</keyword>
<comment type="caution">
    <text evidence="1">The sequence shown here is derived from an EMBL/GenBank/DDBJ whole genome shotgun (WGS) entry which is preliminary data.</text>
</comment>
<organism evidence="1 2">
    <name type="scientific">Carex littledalei</name>
    <dbReference type="NCBI Taxonomy" id="544730"/>
    <lineage>
        <taxon>Eukaryota</taxon>
        <taxon>Viridiplantae</taxon>
        <taxon>Streptophyta</taxon>
        <taxon>Embryophyta</taxon>
        <taxon>Tracheophyta</taxon>
        <taxon>Spermatophyta</taxon>
        <taxon>Magnoliopsida</taxon>
        <taxon>Liliopsida</taxon>
        <taxon>Poales</taxon>
        <taxon>Cyperaceae</taxon>
        <taxon>Cyperoideae</taxon>
        <taxon>Cariceae</taxon>
        <taxon>Carex</taxon>
        <taxon>Carex subgen. Euthyceras</taxon>
    </lineage>
</organism>
<dbReference type="AlphaFoldDB" id="A0A833QW64"/>
<sequence>MASSSRYHAATILKKSCLKNRVLGESLKVLNIVITVKKWIVPSSPWQPLSFNLSGLDANPDMGGKPNNTH</sequence>
<name>A0A833QW64_9POAL</name>
<evidence type="ECO:0000313" key="2">
    <source>
        <dbReference type="Proteomes" id="UP000623129"/>
    </source>
</evidence>
<dbReference type="Proteomes" id="UP000623129">
    <property type="component" value="Unassembled WGS sequence"/>
</dbReference>
<protein>
    <submittedName>
        <fullName evidence="1">Uncharacterized protein</fullName>
    </submittedName>
</protein>
<evidence type="ECO:0000313" key="1">
    <source>
        <dbReference type="EMBL" id="KAF3326108.1"/>
    </source>
</evidence>